<comment type="caution">
    <text evidence="2">The sequence shown here is derived from an EMBL/GenBank/DDBJ whole genome shotgun (WGS) entry which is preliminary data.</text>
</comment>
<dbReference type="GO" id="GO:0005737">
    <property type="term" value="C:cytoplasm"/>
    <property type="evidence" value="ECO:0007669"/>
    <property type="project" value="TreeGrafter"/>
</dbReference>
<organism evidence="2 3">
    <name type="scientific">Pseudobythopirellula maris</name>
    <dbReference type="NCBI Taxonomy" id="2527991"/>
    <lineage>
        <taxon>Bacteria</taxon>
        <taxon>Pseudomonadati</taxon>
        <taxon>Planctomycetota</taxon>
        <taxon>Planctomycetia</taxon>
        <taxon>Pirellulales</taxon>
        <taxon>Lacipirellulaceae</taxon>
        <taxon>Pseudobythopirellula</taxon>
    </lineage>
</organism>
<dbReference type="PANTHER" id="PTHR32440:SF11">
    <property type="entry name" value="METALLOPHOSPHOESTERASE DOMAIN-CONTAINING PROTEIN"/>
    <property type="match status" value="1"/>
</dbReference>
<reference evidence="2 3" key="1">
    <citation type="submission" date="2019-02" db="EMBL/GenBank/DDBJ databases">
        <title>Deep-cultivation of Planctomycetes and their phenomic and genomic characterization uncovers novel biology.</title>
        <authorList>
            <person name="Wiegand S."/>
            <person name="Jogler M."/>
            <person name="Boedeker C."/>
            <person name="Pinto D."/>
            <person name="Vollmers J."/>
            <person name="Rivas-Marin E."/>
            <person name="Kohn T."/>
            <person name="Peeters S.H."/>
            <person name="Heuer A."/>
            <person name="Rast P."/>
            <person name="Oberbeckmann S."/>
            <person name="Bunk B."/>
            <person name="Jeske O."/>
            <person name="Meyerdierks A."/>
            <person name="Storesund J.E."/>
            <person name="Kallscheuer N."/>
            <person name="Luecker S."/>
            <person name="Lage O.M."/>
            <person name="Pohl T."/>
            <person name="Merkel B.J."/>
            <person name="Hornburger P."/>
            <person name="Mueller R.-W."/>
            <person name="Bruemmer F."/>
            <person name="Labrenz M."/>
            <person name="Spormann A.M."/>
            <person name="Op Den Camp H."/>
            <person name="Overmann J."/>
            <person name="Amann R."/>
            <person name="Jetten M.S.M."/>
            <person name="Mascher T."/>
            <person name="Medema M.H."/>
            <person name="Devos D.P."/>
            <person name="Kaster A.-K."/>
            <person name="Ovreas L."/>
            <person name="Rohde M."/>
            <person name="Galperin M.Y."/>
            <person name="Jogler C."/>
        </authorList>
    </citation>
    <scope>NUCLEOTIDE SEQUENCE [LARGE SCALE GENOMIC DNA]</scope>
    <source>
        <strain evidence="2 3">Mal64</strain>
    </source>
</reference>
<dbReference type="InterPro" id="IPR004843">
    <property type="entry name" value="Calcineurin-like_PHP"/>
</dbReference>
<protein>
    <submittedName>
        <fullName evidence="2">Phosphodiesterase YaeI</fullName>
    </submittedName>
</protein>
<proteinExistence type="predicted"/>
<dbReference type="SUPFAM" id="SSF56300">
    <property type="entry name" value="Metallo-dependent phosphatases"/>
    <property type="match status" value="1"/>
</dbReference>
<keyword evidence="3" id="KW-1185">Reference proteome</keyword>
<dbReference type="Pfam" id="PF00149">
    <property type="entry name" value="Metallophos"/>
    <property type="match status" value="1"/>
</dbReference>
<dbReference type="Proteomes" id="UP000315440">
    <property type="component" value="Unassembled WGS sequence"/>
</dbReference>
<evidence type="ECO:0000259" key="1">
    <source>
        <dbReference type="Pfam" id="PF00149"/>
    </source>
</evidence>
<dbReference type="InterPro" id="IPR029052">
    <property type="entry name" value="Metallo-depent_PP-like"/>
</dbReference>
<dbReference type="AlphaFoldDB" id="A0A5C5ZPJ6"/>
<accession>A0A5C5ZPJ6</accession>
<dbReference type="Gene3D" id="3.60.21.10">
    <property type="match status" value="1"/>
</dbReference>
<evidence type="ECO:0000313" key="2">
    <source>
        <dbReference type="EMBL" id="TWT89096.1"/>
    </source>
</evidence>
<dbReference type="RefSeq" id="WP_197525715.1">
    <property type="nucleotide sequence ID" value="NZ_SJPQ01000002.1"/>
</dbReference>
<feature type="domain" description="Calcineurin-like phosphoesterase" evidence="1">
    <location>
        <begin position="58"/>
        <end position="279"/>
    </location>
</feature>
<name>A0A5C5ZPJ6_9BACT</name>
<evidence type="ECO:0000313" key="3">
    <source>
        <dbReference type="Proteomes" id="UP000315440"/>
    </source>
</evidence>
<dbReference type="EMBL" id="SJPQ01000002">
    <property type="protein sequence ID" value="TWT89096.1"/>
    <property type="molecule type" value="Genomic_DNA"/>
</dbReference>
<sequence length="332" mass="37458">MKRRDFLRGVTAATVPTLLGARAYAAGAGGDRHGDLLLRRLASDHLEVLFTPQRPRPLRVLQVADTHFHPGGETERTERTLRRLVESERPDLVVHSGDFVNNDSGEPVEWSGLDVMNGLGKPWTLCFGNHDYPVRNAEGSRSFEEIRLGMERGYQGHADLGDRRRYCYRYDLTNSEGGRPSACLFFFQVGYAEGDRRVSDDQLVWFVDQMSRDRERGVKAPITVFVHIPVREFNDLYQAGEAVGEHGEAVCYDSDTGETFRRLADTGRVSAVFCGHDHVNNFHGRWRGIELSYGRVSGWGAYGPADWRRGGRLITLDLASPRPETQHHEVFA</sequence>
<dbReference type="PANTHER" id="PTHR32440">
    <property type="entry name" value="PHOSPHATASE DCR2-RELATED-RELATED"/>
    <property type="match status" value="1"/>
</dbReference>
<dbReference type="GO" id="GO:0016788">
    <property type="term" value="F:hydrolase activity, acting on ester bonds"/>
    <property type="evidence" value="ECO:0007669"/>
    <property type="project" value="TreeGrafter"/>
</dbReference>
<gene>
    <name evidence="2" type="ORF">Mal64_25880</name>
</gene>